<keyword evidence="2 7" id="KW-0808">Transferase</keyword>
<gene>
    <name evidence="10" type="ORF">M231_04625</name>
</gene>
<dbReference type="OrthoDB" id="10259622at2759"/>
<dbReference type="VEuPathDB" id="FungiDB:TREMEDRAFT_31504"/>
<dbReference type="InterPro" id="IPR043129">
    <property type="entry name" value="ATPase_NBD"/>
</dbReference>
<dbReference type="HAMAP" id="MF_01445">
    <property type="entry name" value="TsaD"/>
    <property type="match status" value="1"/>
</dbReference>
<dbReference type="CDD" id="cd24134">
    <property type="entry name" value="ASKHA_NBD_OSGEPL1_QRI7_euk"/>
    <property type="match status" value="1"/>
</dbReference>
<evidence type="ECO:0000256" key="5">
    <source>
        <dbReference type="ARBA" id="ARBA00023315"/>
    </source>
</evidence>
<dbReference type="InParanoid" id="A0A4Q1BK64"/>
<evidence type="ECO:0000256" key="8">
    <source>
        <dbReference type="SAM" id="MobiDB-lite"/>
    </source>
</evidence>
<dbReference type="FunFam" id="3.30.420.40:FF:000012">
    <property type="entry name" value="tRNA N6-adenosine threonylcarbamoyltransferase"/>
    <property type="match status" value="1"/>
</dbReference>
<dbReference type="PANTHER" id="PTHR11735">
    <property type="entry name" value="TRNA N6-ADENOSINE THREONYLCARBAMOYLTRANSFERASE"/>
    <property type="match status" value="1"/>
</dbReference>
<dbReference type="PROSITE" id="PS01016">
    <property type="entry name" value="GLYCOPROTEASE"/>
    <property type="match status" value="1"/>
</dbReference>
<dbReference type="STRING" id="5217.A0A4Q1BK64"/>
<keyword evidence="7" id="KW-0496">Mitochondrion</keyword>
<evidence type="ECO:0000256" key="1">
    <source>
        <dbReference type="ARBA" id="ARBA00012156"/>
    </source>
</evidence>
<dbReference type="PANTHER" id="PTHR11735:SF6">
    <property type="entry name" value="TRNA N6-ADENOSINE THREONYLCARBAMOYLTRANSFERASE, MITOCHONDRIAL"/>
    <property type="match status" value="1"/>
</dbReference>
<comment type="similarity">
    <text evidence="7">Belongs to the KAE1 / TsaD family.</text>
</comment>
<comment type="caution">
    <text evidence="10">The sequence shown here is derived from an EMBL/GenBank/DDBJ whole genome shotgun (WGS) entry which is preliminary data.</text>
</comment>
<proteinExistence type="inferred from homology"/>
<evidence type="ECO:0000256" key="6">
    <source>
        <dbReference type="ARBA" id="ARBA00048117"/>
    </source>
</evidence>
<dbReference type="EC" id="2.3.1.234" evidence="1"/>
<evidence type="ECO:0000313" key="10">
    <source>
        <dbReference type="EMBL" id="RXK38066.1"/>
    </source>
</evidence>
<sequence length="430" mass="47107">MSIFLLHQYNPSCLRTSRKCSLRHLQTLLRHQSTFAATTLTIPRPLTVLGIESSADDSCAAIVTSDRNILSNVVIKQHDQNADYGGIHPLKAQHAHQVGIPEAIRLAFTQARITITQVDAIAYTRGPGMIGCLSVGASSAKALAAAHNIPLIGVHHMQAHALTPLLTESTPPEYPFFVLLVSGGHTQLVLAKSLDKFQILLDTLDNSIGNVFDKAARLLQLPPSLERGPGAVLEYYASLSYSQPNNQLDNSSKSHLNSLTSSMFPRPDHKTPKLLPPLPRPLPSKTQKAFSFSGLLSATERLVNQLCPDGRVDEEVQKEISRAFQLATMGHLVDKVSLVMKDYPDVRGLVVSGGVACNQYLRRSLVKMLRDIDSKAKLFYPPVELCTDNAAMIAWTAILRLQAGAKDEGFGLALRAKWSLEDLYDDLPQR</sequence>
<dbReference type="InterPro" id="IPR022450">
    <property type="entry name" value="TsaD"/>
</dbReference>
<dbReference type="InterPro" id="IPR000905">
    <property type="entry name" value="Gcp-like_dom"/>
</dbReference>
<dbReference type="GO" id="GO:0072670">
    <property type="term" value="P:mitochondrial tRNA threonylcarbamoyladenosine modification"/>
    <property type="evidence" value="ECO:0007669"/>
    <property type="project" value="TreeGrafter"/>
</dbReference>
<dbReference type="SUPFAM" id="SSF53067">
    <property type="entry name" value="Actin-like ATPase domain"/>
    <property type="match status" value="1"/>
</dbReference>
<dbReference type="Gene3D" id="3.30.420.40">
    <property type="match status" value="2"/>
</dbReference>
<comment type="subunit">
    <text evidence="7">Homodimer.</text>
</comment>
<organism evidence="10 11">
    <name type="scientific">Tremella mesenterica</name>
    <name type="common">Jelly fungus</name>
    <dbReference type="NCBI Taxonomy" id="5217"/>
    <lineage>
        <taxon>Eukaryota</taxon>
        <taxon>Fungi</taxon>
        <taxon>Dikarya</taxon>
        <taxon>Basidiomycota</taxon>
        <taxon>Agaricomycotina</taxon>
        <taxon>Tremellomycetes</taxon>
        <taxon>Tremellales</taxon>
        <taxon>Tremellaceae</taxon>
        <taxon>Tremella</taxon>
    </lineage>
</organism>
<dbReference type="PRINTS" id="PR00789">
    <property type="entry name" value="OSIALOPTASE"/>
</dbReference>
<dbReference type="GO" id="GO:0005739">
    <property type="term" value="C:mitochondrion"/>
    <property type="evidence" value="ECO:0007669"/>
    <property type="project" value="UniProtKB-SubCell"/>
</dbReference>
<name>A0A4Q1BK64_TREME</name>
<feature type="region of interest" description="Disordered" evidence="8">
    <location>
        <begin position="246"/>
        <end position="280"/>
    </location>
</feature>
<evidence type="ECO:0000313" key="11">
    <source>
        <dbReference type="Proteomes" id="UP000289152"/>
    </source>
</evidence>
<evidence type="ECO:0000256" key="2">
    <source>
        <dbReference type="ARBA" id="ARBA00022679"/>
    </source>
</evidence>
<keyword evidence="4 7" id="KW-0479">Metal-binding</keyword>
<dbReference type="InterPro" id="IPR017861">
    <property type="entry name" value="KAE1/TsaD"/>
</dbReference>
<dbReference type="GO" id="GO:0061711">
    <property type="term" value="F:tRNA N(6)-L-threonylcarbamoyladenine synthase activity"/>
    <property type="evidence" value="ECO:0007669"/>
    <property type="project" value="UniProtKB-EC"/>
</dbReference>
<dbReference type="FunCoup" id="A0A4Q1BK64">
    <property type="interactions" value="314"/>
</dbReference>
<evidence type="ECO:0000259" key="9">
    <source>
        <dbReference type="Pfam" id="PF00814"/>
    </source>
</evidence>
<comment type="cofactor">
    <cofactor evidence="7">
        <name>a divalent metal cation</name>
        <dbReference type="ChEBI" id="CHEBI:60240"/>
    </cofactor>
    <text evidence="7">Binds 1 divalent metal cation per subunit.</text>
</comment>
<dbReference type="GO" id="GO:0046872">
    <property type="term" value="F:metal ion binding"/>
    <property type="evidence" value="ECO:0007669"/>
    <property type="project" value="UniProtKB-KW"/>
</dbReference>
<dbReference type="EMBL" id="SDIL01000054">
    <property type="protein sequence ID" value="RXK38066.1"/>
    <property type="molecule type" value="Genomic_DNA"/>
</dbReference>
<comment type="function">
    <text evidence="7">Required for the formation of a threonylcarbamoyl group on adenosine at position 37 (t(6)A37) in mitochondrial tRNAs that read codons beginning with adenine. Probably involved in the transfer of the threonylcarbamoyl moiety of threonylcarbamoyl-AMP (TC-AMP) to the N6 group of A37. Involved in mitochondrial genome maintenance.</text>
</comment>
<reference evidence="10 11" key="1">
    <citation type="submission" date="2016-06" db="EMBL/GenBank/DDBJ databases">
        <title>Evolution of pathogenesis and genome organization in the Tremellales.</title>
        <authorList>
            <person name="Cuomo C."/>
            <person name="Litvintseva A."/>
            <person name="Heitman J."/>
            <person name="Chen Y."/>
            <person name="Sun S."/>
            <person name="Springer D."/>
            <person name="Dromer F."/>
            <person name="Young S."/>
            <person name="Zeng Q."/>
            <person name="Chapman S."/>
            <person name="Gujja S."/>
            <person name="Saif S."/>
            <person name="Birren B."/>
        </authorList>
    </citation>
    <scope>NUCLEOTIDE SEQUENCE [LARGE SCALE GENOMIC DNA]</scope>
    <source>
        <strain evidence="10 11">ATCC 28783</strain>
    </source>
</reference>
<dbReference type="Proteomes" id="UP000289152">
    <property type="component" value="Unassembled WGS sequence"/>
</dbReference>
<keyword evidence="5 7" id="KW-0012">Acyltransferase</keyword>
<protein>
    <recommendedName>
        <fullName evidence="1">N(6)-L-threonylcarbamoyladenine synthase</fullName>
        <ecNumber evidence="1">2.3.1.234</ecNumber>
    </recommendedName>
</protein>
<evidence type="ECO:0000256" key="4">
    <source>
        <dbReference type="ARBA" id="ARBA00022723"/>
    </source>
</evidence>
<dbReference type="NCBIfam" id="TIGR00329">
    <property type="entry name" value="gcp_kae1"/>
    <property type="match status" value="1"/>
</dbReference>
<feature type="domain" description="Gcp-like" evidence="9">
    <location>
        <begin position="68"/>
        <end position="395"/>
    </location>
</feature>
<accession>A0A4Q1BK64</accession>
<dbReference type="Pfam" id="PF00814">
    <property type="entry name" value="TsaD"/>
    <property type="match status" value="1"/>
</dbReference>
<comment type="catalytic activity">
    <reaction evidence="6 7">
        <text>L-threonylcarbamoyladenylate + adenosine(37) in tRNA = N(6)-L-threonylcarbamoyladenosine(37) in tRNA + AMP + H(+)</text>
        <dbReference type="Rhea" id="RHEA:37059"/>
        <dbReference type="Rhea" id="RHEA-COMP:10162"/>
        <dbReference type="Rhea" id="RHEA-COMP:10163"/>
        <dbReference type="ChEBI" id="CHEBI:15378"/>
        <dbReference type="ChEBI" id="CHEBI:73682"/>
        <dbReference type="ChEBI" id="CHEBI:74411"/>
        <dbReference type="ChEBI" id="CHEBI:74418"/>
        <dbReference type="ChEBI" id="CHEBI:456215"/>
        <dbReference type="EC" id="2.3.1.234"/>
    </reaction>
</comment>
<dbReference type="AlphaFoldDB" id="A0A4Q1BK64"/>
<comment type="subcellular location">
    <subcellularLocation>
        <location evidence="7">Mitochondrion</location>
    </subcellularLocation>
</comment>
<keyword evidence="3 7" id="KW-0819">tRNA processing</keyword>
<feature type="compositionally biased region" description="Low complexity" evidence="8">
    <location>
        <begin position="250"/>
        <end position="262"/>
    </location>
</feature>
<dbReference type="InterPro" id="IPR017860">
    <property type="entry name" value="Peptidase_M22_CS"/>
</dbReference>
<evidence type="ECO:0000256" key="3">
    <source>
        <dbReference type="ARBA" id="ARBA00022694"/>
    </source>
</evidence>
<keyword evidence="11" id="KW-1185">Reference proteome</keyword>
<evidence type="ECO:0000256" key="7">
    <source>
        <dbReference type="HAMAP-Rule" id="MF_03179"/>
    </source>
</evidence>